<evidence type="ECO:0000313" key="5">
    <source>
        <dbReference type="Proteomes" id="UP001589628"/>
    </source>
</evidence>
<sequence>MIKVLFFASFRDQLGCAELRLEWPQAAPLSSLLAQLQGRGERWQEVLGQPNLLMALNQELVDGQAEVVDGDEVAFFPPVTGG</sequence>
<keyword evidence="5" id="KW-1185">Reference proteome</keyword>
<dbReference type="PANTHER" id="PTHR33359">
    <property type="entry name" value="MOLYBDOPTERIN SYNTHASE SULFUR CARRIER SUBUNIT"/>
    <property type="match status" value="1"/>
</dbReference>
<organism evidence="4 5">
    <name type="scientific">Balneatrix alpica</name>
    <dbReference type="NCBI Taxonomy" id="75684"/>
    <lineage>
        <taxon>Bacteria</taxon>
        <taxon>Pseudomonadati</taxon>
        <taxon>Pseudomonadota</taxon>
        <taxon>Gammaproteobacteria</taxon>
        <taxon>Oceanospirillales</taxon>
        <taxon>Balneatrichaceae</taxon>
        <taxon>Balneatrix</taxon>
    </lineage>
</organism>
<evidence type="ECO:0000256" key="1">
    <source>
        <dbReference type="ARBA" id="ARBA00022741"/>
    </source>
</evidence>
<dbReference type="Pfam" id="PF02597">
    <property type="entry name" value="ThiS"/>
    <property type="match status" value="1"/>
</dbReference>
<proteinExistence type="inferred from homology"/>
<dbReference type="NCBIfam" id="TIGR01682">
    <property type="entry name" value="moaD"/>
    <property type="match status" value="1"/>
</dbReference>
<evidence type="ECO:0000256" key="3">
    <source>
        <dbReference type="ARBA" id="ARBA00024247"/>
    </source>
</evidence>
<dbReference type="PANTHER" id="PTHR33359:SF1">
    <property type="entry name" value="MOLYBDOPTERIN SYNTHASE SULFUR CARRIER SUBUNIT"/>
    <property type="match status" value="1"/>
</dbReference>
<dbReference type="InterPro" id="IPR016155">
    <property type="entry name" value="Mopterin_synth/thiamin_S_b"/>
</dbReference>
<accession>A0ABV5ZD89</accession>
<protein>
    <recommendedName>
        <fullName evidence="3">Molybdopterin synthase sulfur carrier subunit</fullName>
    </recommendedName>
</protein>
<dbReference type="Proteomes" id="UP001589628">
    <property type="component" value="Unassembled WGS sequence"/>
</dbReference>
<dbReference type="Gene3D" id="3.10.20.30">
    <property type="match status" value="1"/>
</dbReference>
<dbReference type="RefSeq" id="WP_027314156.1">
    <property type="nucleotide sequence ID" value="NZ_JAUESS010000004.1"/>
</dbReference>
<dbReference type="CDD" id="cd00754">
    <property type="entry name" value="Ubl_MoaD"/>
    <property type="match status" value="1"/>
</dbReference>
<dbReference type="SUPFAM" id="SSF54285">
    <property type="entry name" value="MoaD/ThiS"/>
    <property type="match status" value="1"/>
</dbReference>
<evidence type="ECO:0000256" key="2">
    <source>
        <dbReference type="ARBA" id="ARBA00024200"/>
    </source>
</evidence>
<comment type="caution">
    <text evidence="4">The sequence shown here is derived from an EMBL/GenBank/DDBJ whole genome shotgun (WGS) entry which is preliminary data.</text>
</comment>
<evidence type="ECO:0000313" key="4">
    <source>
        <dbReference type="EMBL" id="MFB9887256.1"/>
    </source>
</evidence>
<gene>
    <name evidence="4" type="primary">moaD</name>
    <name evidence="4" type="ORF">ACFFLH_12625</name>
</gene>
<name>A0ABV5ZD89_9GAMM</name>
<comment type="similarity">
    <text evidence="2">Belongs to the MoaD family.</text>
</comment>
<dbReference type="InterPro" id="IPR044672">
    <property type="entry name" value="MOCS2A"/>
</dbReference>
<keyword evidence="1" id="KW-0547">Nucleotide-binding</keyword>
<dbReference type="InterPro" id="IPR003749">
    <property type="entry name" value="ThiS/MoaD-like"/>
</dbReference>
<dbReference type="InterPro" id="IPR012675">
    <property type="entry name" value="Beta-grasp_dom_sf"/>
</dbReference>
<dbReference type="EMBL" id="JBHLZN010000004">
    <property type="protein sequence ID" value="MFB9887256.1"/>
    <property type="molecule type" value="Genomic_DNA"/>
</dbReference>
<reference evidence="4 5" key="1">
    <citation type="submission" date="2024-09" db="EMBL/GenBank/DDBJ databases">
        <authorList>
            <person name="Sun Q."/>
            <person name="Mori K."/>
        </authorList>
    </citation>
    <scope>NUCLEOTIDE SEQUENCE [LARGE SCALE GENOMIC DNA]</scope>
    <source>
        <strain evidence="4 5">ATCC 51285</strain>
    </source>
</reference>